<dbReference type="InterPro" id="IPR013217">
    <property type="entry name" value="Methyltransf_12"/>
</dbReference>
<sequence length="114" mass="12906">MHSLAAFNLGASEVCAFDYDTMSVQSTTTLLSKHVPQKKWKSSQADILAKPKSQKKFDVVYSYGVLHHTGDMWKAIENACAYCKNGGLFSVALYVKTPFCQFWEKEKKYIVNIN</sequence>
<dbReference type="PATRIC" id="fig|879567.3.peg.721"/>
<dbReference type="SUPFAM" id="SSF53335">
    <property type="entry name" value="S-adenosyl-L-methionine-dependent methyltransferases"/>
    <property type="match status" value="1"/>
</dbReference>
<dbReference type="KEGG" id="dpi:BN4_10698"/>
<keyword evidence="3" id="KW-1185">Reference proteome</keyword>
<accession>M1WLI7</accession>
<dbReference type="AlphaFoldDB" id="M1WLI7"/>
<reference evidence="3" key="2">
    <citation type="journal article" date="2013" name="Stand. Genomic Sci.">
        <title>Complete genome sequence of Desulfocapsa sulfexigens, a marine deltaproteobacterium specialized in disproportionating inorganic sulfur compounds.</title>
        <authorList>
            <person name="Finster K.W."/>
            <person name="Kjeldsen K.U."/>
            <person name="Kube M."/>
            <person name="Reinhardt R."/>
            <person name="Mussmann M."/>
            <person name="Amann R."/>
            <person name="Schreiber L."/>
        </authorList>
    </citation>
    <scope>NUCLEOTIDE SEQUENCE [LARGE SCALE GENOMIC DNA]</scope>
    <source>
        <strain evidence="3">DSM 10523 / SB164P1</strain>
    </source>
</reference>
<keyword evidence="2" id="KW-0808">Transferase</keyword>
<dbReference type="eggNOG" id="COG2264">
    <property type="taxonomic scope" value="Bacteria"/>
</dbReference>
<reference evidence="2 3" key="1">
    <citation type="journal article" date="2013" name="PLoS ONE">
        <title>The first genomic and proteomic characterization of a deep-sea sulfate reducer: insights into the piezophilic lifestyle of Desulfovibrio piezophilus.</title>
        <authorList>
            <person name="Pradel N."/>
            <person name="Ji B."/>
            <person name="Gimenez G."/>
            <person name="Talla E."/>
            <person name="Lenoble P."/>
            <person name="Garel M."/>
            <person name="Tamburini C."/>
            <person name="Fourquet P."/>
            <person name="Lebrun R."/>
            <person name="Bertin P."/>
            <person name="Denis Y."/>
            <person name="Pophillat M."/>
            <person name="Barbe V."/>
            <person name="Ollivier B."/>
            <person name="Dolla A."/>
        </authorList>
    </citation>
    <scope>NUCLEOTIDE SEQUENCE [LARGE SCALE GENOMIC DNA]</scope>
    <source>
        <strain evidence="3">DSM 10523 / SB164P1</strain>
    </source>
</reference>
<dbReference type="GO" id="GO:0032259">
    <property type="term" value="P:methylation"/>
    <property type="evidence" value="ECO:0007669"/>
    <property type="project" value="UniProtKB-KW"/>
</dbReference>
<protein>
    <submittedName>
        <fullName evidence="2">3-demethylubiquinone-9 3-methyltransferase</fullName>
    </submittedName>
</protein>
<dbReference type="InterPro" id="IPR029063">
    <property type="entry name" value="SAM-dependent_MTases_sf"/>
</dbReference>
<evidence type="ECO:0000259" key="1">
    <source>
        <dbReference type="Pfam" id="PF08242"/>
    </source>
</evidence>
<keyword evidence="2" id="KW-0489">Methyltransferase</keyword>
<dbReference type="OrthoDB" id="5319472at2"/>
<dbReference type="Proteomes" id="UP000011724">
    <property type="component" value="Chromosome"/>
</dbReference>
<gene>
    <name evidence="2" type="ordered locus">BN4_10698</name>
</gene>
<keyword evidence="2" id="KW-0830">Ubiquinone</keyword>
<dbReference type="EMBL" id="FO203427">
    <property type="protein sequence ID" value="CCH47935.1"/>
    <property type="molecule type" value="Genomic_DNA"/>
</dbReference>
<dbReference type="Pfam" id="PF08242">
    <property type="entry name" value="Methyltransf_12"/>
    <property type="match status" value="1"/>
</dbReference>
<dbReference type="Gene3D" id="3.40.50.150">
    <property type="entry name" value="Vaccinia Virus protein VP39"/>
    <property type="match status" value="1"/>
</dbReference>
<feature type="domain" description="Methyltransferase type 12" evidence="1">
    <location>
        <begin position="8"/>
        <end position="89"/>
    </location>
</feature>
<dbReference type="STRING" id="1322246.BN4_10698"/>
<dbReference type="GO" id="GO:0008168">
    <property type="term" value="F:methyltransferase activity"/>
    <property type="evidence" value="ECO:0007669"/>
    <property type="project" value="UniProtKB-KW"/>
</dbReference>
<organism evidence="2 3">
    <name type="scientific">Pseudodesulfovibrio piezophilus (strain DSM 21447 / JCM 15486 / C1TLV30)</name>
    <name type="common">Desulfovibrio piezophilus</name>
    <dbReference type="NCBI Taxonomy" id="1322246"/>
    <lineage>
        <taxon>Bacteria</taxon>
        <taxon>Pseudomonadati</taxon>
        <taxon>Thermodesulfobacteriota</taxon>
        <taxon>Desulfovibrionia</taxon>
        <taxon>Desulfovibrionales</taxon>
        <taxon>Desulfovibrionaceae</taxon>
    </lineage>
</organism>
<proteinExistence type="predicted"/>
<evidence type="ECO:0000313" key="3">
    <source>
        <dbReference type="Proteomes" id="UP000011724"/>
    </source>
</evidence>
<name>M1WLI7_PSEP2</name>
<evidence type="ECO:0000313" key="2">
    <source>
        <dbReference type="EMBL" id="CCH47935.1"/>
    </source>
</evidence>
<dbReference type="HOGENOM" id="CLU_2117076_0_0_7"/>